<dbReference type="EMBL" id="BMOL01000001">
    <property type="protein sequence ID" value="GGL68694.1"/>
    <property type="molecule type" value="Genomic_DNA"/>
</dbReference>
<dbReference type="Gene3D" id="3.40.190.10">
    <property type="entry name" value="Periplasmic binding protein-like II"/>
    <property type="match status" value="2"/>
</dbReference>
<evidence type="ECO:0000256" key="2">
    <source>
        <dbReference type="SAM" id="SignalP"/>
    </source>
</evidence>
<reference evidence="4" key="1">
    <citation type="journal article" date="2019" name="Int. J. Syst. Evol. Microbiol.">
        <title>The Global Catalogue of Microorganisms (GCM) 10K type strain sequencing project: providing services to taxonomists for standard genome sequencing and annotation.</title>
        <authorList>
            <consortium name="The Broad Institute Genomics Platform"/>
            <consortium name="The Broad Institute Genome Sequencing Center for Infectious Disease"/>
            <person name="Wu L."/>
            <person name="Ma J."/>
        </authorList>
    </citation>
    <scope>NUCLEOTIDE SEQUENCE [LARGE SCALE GENOMIC DNA]</scope>
    <source>
        <strain evidence="4">JCM 15442</strain>
    </source>
</reference>
<proteinExistence type="predicted"/>
<keyword evidence="1 2" id="KW-0732">Signal</keyword>
<dbReference type="Pfam" id="PF13343">
    <property type="entry name" value="SBP_bac_6"/>
    <property type="match status" value="1"/>
</dbReference>
<accession>A0ABQ2G0G3</accession>
<feature type="chain" id="PRO_5045829287" evidence="2">
    <location>
        <begin position="23"/>
        <end position="340"/>
    </location>
</feature>
<dbReference type="RefSeq" id="WP_188968380.1">
    <property type="nucleotide sequence ID" value="NZ_BMOL01000001.1"/>
</dbReference>
<dbReference type="InterPro" id="IPR026045">
    <property type="entry name" value="Ferric-bd"/>
</dbReference>
<name>A0ABQ2G0G3_9DEIO</name>
<keyword evidence="4" id="KW-1185">Reference proteome</keyword>
<evidence type="ECO:0000313" key="4">
    <source>
        <dbReference type="Proteomes" id="UP000639973"/>
    </source>
</evidence>
<evidence type="ECO:0000256" key="1">
    <source>
        <dbReference type="ARBA" id="ARBA00022729"/>
    </source>
</evidence>
<sequence>MQRSTRRMLTLTLLATAATAGAQGNLTFVCGAQADWCQVVANAYKKETGGEAKFLRLSAGESLARLRAEKANPSFDVLFGGTGDVHEAGTRENLLTFYKPKAWNELYPELRKQVKDAYIPLYTGALGLAVNDTVLKKRNLPAPTDWPDLGDPKYKGLIAMPNPNTSGTAYTMITTLIQIYGEDKAFDLLKKIHNNVPRNGYTRPGSGAAFLSARGEVAVGVTFLHDAVAQNVRGFPVRAVAPRAGTGTEIGGVSLVTDGPNAAAGKQFIDFVLKVETQKLAATVESFQIQSNAKTPVAAASPNLDKIKLIDYDFGKWGDGATRARIISRWTKEVFPLPRR</sequence>
<dbReference type="PIRSF" id="PIRSF002825">
    <property type="entry name" value="CfbpA"/>
    <property type="match status" value="1"/>
</dbReference>
<protein>
    <submittedName>
        <fullName evidence="3">Iron ABC transporter substrate-binding protein</fullName>
    </submittedName>
</protein>
<dbReference type="Proteomes" id="UP000639973">
    <property type="component" value="Unassembled WGS sequence"/>
</dbReference>
<comment type="caution">
    <text evidence="3">The sequence shown here is derived from an EMBL/GenBank/DDBJ whole genome shotgun (WGS) entry which is preliminary data.</text>
</comment>
<organism evidence="3 4">
    <name type="scientific">Deinococcus aerolatus</name>
    <dbReference type="NCBI Taxonomy" id="522487"/>
    <lineage>
        <taxon>Bacteria</taxon>
        <taxon>Thermotogati</taxon>
        <taxon>Deinococcota</taxon>
        <taxon>Deinococci</taxon>
        <taxon>Deinococcales</taxon>
        <taxon>Deinococcaceae</taxon>
        <taxon>Deinococcus</taxon>
    </lineage>
</organism>
<dbReference type="PANTHER" id="PTHR30006:SF2">
    <property type="entry name" value="ABC TRANSPORTER SUBSTRATE-BINDING PROTEIN"/>
    <property type="match status" value="1"/>
</dbReference>
<dbReference type="CDD" id="cd13544">
    <property type="entry name" value="PBP2_Fbp_like_1"/>
    <property type="match status" value="1"/>
</dbReference>
<gene>
    <name evidence="3" type="ORF">GCM10010840_03500</name>
</gene>
<dbReference type="PANTHER" id="PTHR30006">
    <property type="entry name" value="THIAMINE-BINDING PERIPLASMIC PROTEIN-RELATED"/>
    <property type="match status" value="1"/>
</dbReference>
<evidence type="ECO:0000313" key="3">
    <source>
        <dbReference type="EMBL" id="GGL68694.1"/>
    </source>
</evidence>
<dbReference type="SUPFAM" id="SSF53850">
    <property type="entry name" value="Periplasmic binding protein-like II"/>
    <property type="match status" value="1"/>
</dbReference>
<feature type="signal peptide" evidence="2">
    <location>
        <begin position="1"/>
        <end position="22"/>
    </location>
</feature>